<protein>
    <submittedName>
        <fullName evidence="1">Uncharacterized protein</fullName>
    </submittedName>
</protein>
<accession>A0A075AYW5</accession>
<reference evidence="1 3" key="1">
    <citation type="journal article" date="2013" name="Curr. Biol.">
        <title>Shared signatures of parasitism and phylogenomics unite Cryptomycota and microsporidia.</title>
        <authorList>
            <person name="James T.Y."/>
            <person name="Pelin A."/>
            <person name="Bonen L."/>
            <person name="Ahrendt S."/>
            <person name="Sain D."/>
            <person name="Corradi N."/>
            <person name="Stajich J.E."/>
        </authorList>
    </citation>
    <scope>NUCLEOTIDE SEQUENCE [LARGE SCALE GENOMIC DNA]</scope>
    <source>
        <strain evidence="1">CSF55</strain>
        <strain evidence="1">CSF55</strain>
    </source>
</reference>
<dbReference type="EMBL" id="ML004949">
    <property type="protein sequence ID" value="RKP21513.1"/>
    <property type="molecule type" value="Genomic_DNA"/>
</dbReference>
<dbReference type="AlphaFoldDB" id="A0A075AYW5"/>
<sequence length="98" mass="11554">MLYSLENSLIKHFQFPFSILEKFISIPKHHQNLGEYSVKLGSKLSFSESIDHIILFLKKRDEFALVFKFLCRPATLNYEEEKVKESANKESEIRNDTE</sequence>
<dbReference type="HOGENOM" id="CLU_2334829_0_0_1"/>
<evidence type="ECO:0000313" key="4">
    <source>
        <dbReference type="Proteomes" id="UP000281549"/>
    </source>
</evidence>
<dbReference type="Proteomes" id="UP000281549">
    <property type="component" value="Unassembled WGS sequence"/>
</dbReference>
<evidence type="ECO:0000313" key="2">
    <source>
        <dbReference type="EMBL" id="RKP21513.1"/>
    </source>
</evidence>
<organism evidence="1 3">
    <name type="scientific">Rozella allomycis (strain CSF55)</name>
    <dbReference type="NCBI Taxonomy" id="988480"/>
    <lineage>
        <taxon>Eukaryota</taxon>
        <taxon>Fungi</taxon>
        <taxon>Fungi incertae sedis</taxon>
        <taxon>Cryptomycota</taxon>
        <taxon>Cryptomycota incertae sedis</taxon>
        <taxon>Rozella</taxon>
    </lineage>
</organism>
<dbReference type="Proteomes" id="UP000030755">
    <property type="component" value="Unassembled WGS sequence"/>
</dbReference>
<reference evidence="2" key="3">
    <citation type="submission" date="2018-08" db="EMBL/GenBank/DDBJ databases">
        <title>Leveraging single-cell genomics to expand the Fungal Tree of Life.</title>
        <authorList>
            <consortium name="DOE Joint Genome Institute"/>
            <person name="Ahrendt S.R."/>
            <person name="Quandt C.A."/>
            <person name="Ciobanu D."/>
            <person name="Clum A."/>
            <person name="Salamov A."/>
            <person name="Andreopoulos B."/>
            <person name="Cheng J.-F."/>
            <person name="Woyke T."/>
            <person name="Pelin A."/>
            <person name="Henrissat B."/>
            <person name="Reynolds N."/>
            <person name="Benny G.L."/>
            <person name="Smith M.E."/>
            <person name="James T.Y."/>
            <person name="Grigoriev I.V."/>
        </authorList>
    </citation>
    <scope>NUCLEOTIDE SEQUENCE</scope>
    <source>
        <strain evidence="2">CSF55</strain>
    </source>
</reference>
<keyword evidence="3" id="KW-1185">Reference proteome</keyword>
<dbReference type="EMBL" id="KE560848">
    <property type="protein sequence ID" value="EPZ35319.1"/>
    <property type="molecule type" value="Genomic_DNA"/>
</dbReference>
<reference evidence="4" key="2">
    <citation type="journal article" date="2018" name="Nat. Microbiol.">
        <title>Leveraging single-cell genomics to expand the fungal tree of life.</title>
        <authorList>
            <person name="Ahrendt S.R."/>
            <person name="Quandt C.A."/>
            <person name="Ciobanu D."/>
            <person name="Clum A."/>
            <person name="Salamov A."/>
            <person name="Andreopoulos B."/>
            <person name="Cheng J.F."/>
            <person name="Woyke T."/>
            <person name="Pelin A."/>
            <person name="Henrissat B."/>
            <person name="Reynolds N.K."/>
            <person name="Benny G.L."/>
            <person name="Smith M.E."/>
            <person name="James T.Y."/>
            <person name="Grigoriev I.V."/>
        </authorList>
    </citation>
    <scope>NUCLEOTIDE SEQUENCE [LARGE SCALE GENOMIC DNA]</scope>
    <source>
        <strain evidence="4">CSF55</strain>
    </source>
</reference>
<gene>
    <name evidence="1" type="ORF">O9G_000715</name>
    <name evidence="2" type="ORF">ROZALSC1DRAFT_27097</name>
</gene>
<name>A0A075AYW5_ROZAC</name>
<evidence type="ECO:0000313" key="1">
    <source>
        <dbReference type="EMBL" id="EPZ35319.1"/>
    </source>
</evidence>
<proteinExistence type="predicted"/>
<evidence type="ECO:0000313" key="3">
    <source>
        <dbReference type="Proteomes" id="UP000030755"/>
    </source>
</evidence>